<gene>
    <name evidence="2" type="ORF">A3D53_00770</name>
</gene>
<accession>A0A1F6MA84</accession>
<dbReference type="InterPro" id="IPR016181">
    <property type="entry name" value="Acyl_CoA_acyltransferase"/>
</dbReference>
<evidence type="ECO:0000313" key="2">
    <source>
        <dbReference type="EMBL" id="OGH68536.1"/>
    </source>
</evidence>
<sequence length="218" mass="25292">MYLSWAKKTVTDFSDKNIDNLYDQGFVFTRVGRGIMNQTRSLRVDLSAFALSSENRRVLKKTENVKITKFSVPYDDYSWTVGKLGKDFYETKFGEGTFSANKMKELMTDAAKSNFTIVFLYENDDVEKIGYCIALETASILHYCYPFYKLDTTIPNLGLGMMLKAIEWAQKNGKKYAYLGSFQRPTDTYKLQFEGLEWFDEQNWQTDLSKLKTVLKIV</sequence>
<dbReference type="EMBL" id="MFQA01000038">
    <property type="protein sequence ID" value="OGH68536.1"/>
    <property type="molecule type" value="Genomic_DNA"/>
</dbReference>
<protein>
    <recommendedName>
        <fullName evidence="1">N-end rule aminoacyl transferase C-terminal domain-containing protein</fullName>
    </recommendedName>
</protein>
<evidence type="ECO:0000313" key="3">
    <source>
        <dbReference type="Proteomes" id="UP000176413"/>
    </source>
</evidence>
<dbReference type="Proteomes" id="UP000176413">
    <property type="component" value="Unassembled WGS sequence"/>
</dbReference>
<dbReference type="Pfam" id="PF04377">
    <property type="entry name" value="ATE_C"/>
    <property type="match status" value="1"/>
</dbReference>
<comment type="caution">
    <text evidence="2">The sequence shown here is derived from an EMBL/GenBank/DDBJ whole genome shotgun (WGS) entry which is preliminary data.</text>
</comment>
<organism evidence="2 3">
    <name type="scientific">Candidatus Magasanikbacteria bacterium RIFCSPHIGHO2_02_FULL_45_10</name>
    <dbReference type="NCBI Taxonomy" id="1798679"/>
    <lineage>
        <taxon>Bacteria</taxon>
        <taxon>Candidatus Magasanikiibacteriota</taxon>
    </lineage>
</organism>
<feature type="domain" description="N-end rule aminoacyl transferase C-terminal" evidence="1">
    <location>
        <begin position="116"/>
        <end position="198"/>
    </location>
</feature>
<dbReference type="SUPFAM" id="SSF55729">
    <property type="entry name" value="Acyl-CoA N-acyltransferases (Nat)"/>
    <property type="match status" value="1"/>
</dbReference>
<dbReference type="InterPro" id="IPR007472">
    <property type="entry name" value="N-end_Aminoacyl_Trfase_C"/>
</dbReference>
<evidence type="ECO:0000259" key="1">
    <source>
        <dbReference type="Pfam" id="PF04377"/>
    </source>
</evidence>
<proteinExistence type="predicted"/>
<reference evidence="2 3" key="1">
    <citation type="journal article" date="2016" name="Nat. Commun.">
        <title>Thousands of microbial genomes shed light on interconnected biogeochemical processes in an aquifer system.</title>
        <authorList>
            <person name="Anantharaman K."/>
            <person name="Brown C.T."/>
            <person name="Hug L.A."/>
            <person name="Sharon I."/>
            <person name="Castelle C.J."/>
            <person name="Probst A.J."/>
            <person name="Thomas B.C."/>
            <person name="Singh A."/>
            <person name="Wilkins M.J."/>
            <person name="Karaoz U."/>
            <person name="Brodie E.L."/>
            <person name="Williams K.H."/>
            <person name="Hubbard S.S."/>
            <person name="Banfield J.F."/>
        </authorList>
    </citation>
    <scope>NUCLEOTIDE SEQUENCE [LARGE SCALE GENOMIC DNA]</scope>
</reference>
<name>A0A1F6MA84_9BACT</name>
<dbReference type="GO" id="GO:0004057">
    <property type="term" value="F:arginyl-tRNA--protein transferase activity"/>
    <property type="evidence" value="ECO:0007669"/>
    <property type="project" value="InterPro"/>
</dbReference>
<dbReference type="AlphaFoldDB" id="A0A1F6MA84"/>